<dbReference type="AlphaFoldDB" id="A0AAN2QSB5"/>
<evidence type="ECO:0000313" key="4">
    <source>
        <dbReference type="Proteomes" id="UP000199047"/>
    </source>
</evidence>
<gene>
    <name evidence="2" type="ORF">KSL4_1921</name>
    <name evidence="1" type="ORF">PL111_1769</name>
</gene>
<evidence type="ECO:0000313" key="2">
    <source>
        <dbReference type="EMBL" id="CUW20830.1"/>
    </source>
</evidence>
<name>A0AAN2QSB5_9LACO</name>
<organism evidence="1 3">
    <name type="scientific">Leuconostoc inhae</name>
    <dbReference type="NCBI Taxonomy" id="178001"/>
    <lineage>
        <taxon>Bacteria</taxon>
        <taxon>Bacillati</taxon>
        <taxon>Bacillota</taxon>
        <taxon>Bacilli</taxon>
        <taxon>Lactobacillales</taxon>
        <taxon>Lactobacillaceae</taxon>
        <taxon>Leuconostoc</taxon>
    </lineage>
</organism>
<keyword evidence="4" id="KW-1185">Reference proteome</keyword>
<reference evidence="3 4" key="1">
    <citation type="submission" date="2015-12" db="EMBL/GenBank/DDBJ databases">
        <authorList>
            <person name="Andreevskaya M."/>
        </authorList>
    </citation>
    <scope>NUCLEOTIDE SEQUENCE [LARGE SCALE GENOMIC DNA]</scope>
    <source>
        <strain evidence="2 4">KSL4-2</strain>
        <strain evidence="1 3">PL111</strain>
    </source>
</reference>
<protein>
    <submittedName>
        <fullName evidence="1">Uncharacterized protein</fullName>
    </submittedName>
</protein>
<sequence length="48" mass="5448">MAVLNVRFAIIFSPSISSKSIHPRHTDRKVNSIQFNSLLSIANTIIFY</sequence>
<dbReference type="EMBL" id="FBTB01000023">
    <property type="protein sequence ID" value="CUW20830.1"/>
    <property type="molecule type" value="Genomic_DNA"/>
</dbReference>
<accession>A0AAN2QSB5</accession>
<evidence type="ECO:0000313" key="3">
    <source>
        <dbReference type="Proteomes" id="UP000198868"/>
    </source>
</evidence>
<evidence type="ECO:0000313" key="1">
    <source>
        <dbReference type="EMBL" id="CUW03833.1"/>
    </source>
</evidence>
<dbReference type="EMBL" id="FBTU01000001">
    <property type="protein sequence ID" value="CUW03833.1"/>
    <property type="molecule type" value="Genomic_DNA"/>
</dbReference>
<dbReference type="Proteomes" id="UP000199047">
    <property type="component" value="Unassembled WGS sequence"/>
</dbReference>
<comment type="caution">
    <text evidence="1">The sequence shown here is derived from an EMBL/GenBank/DDBJ whole genome shotgun (WGS) entry which is preliminary data.</text>
</comment>
<proteinExistence type="predicted"/>
<dbReference type="Proteomes" id="UP000198868">
    <property type="component" value="Unassembled WGS sequence"/>
</dbReference>